<evidence type="ECO:0000313" key="8">
    <source>
        <dbReference type="EMBL" id="PXY31739.1"/>
    </source>
</evidence>
<dbReference type="InterPro" id="IPR023849">
    <property type="entry name" value="TQXA_dom"/>
</dbReference>
<feature type="compositionally biased region" description="Low complexity" evidence="5">
    <location>
        <begin position="323"/>
        <end position="363"/>
    </location>
</feature>
<proteinExistence type="predicted"/>
<dbReference type="PROSITE" id="PS50847">
    <property type="entry name" value="GRAM_POS_ANCHORING"/>
    <property type="match status" value="1"/>
</dbReference>
<comment type="caution">
    <text evidence="8">The sequence shown here is derived from an EMBL/GenBank/DDBJ whole genome shotgun (WGS) entry which is preliminary data.</text>
</comment>
<evidence type="ECO:0000256" key="1">
    <source>
        <dbReference type="ARBA" id="ARBA00022512"/>
    </source>
</evidence>
<keyword evidence="6" id="KW-0812">Transmembrane</keyword>
<feature type="signal peptide" evidence="7">
    <location>
        <begin position="1"/>
        <end position="30"/>
    </location>
</feature>
<keyword evidence="9" id="KW-1185">Reference proteome</keyword>
<reference evidence="8 9" key="1">
    <citation type="submission" date="2016-07" db="EMBL/GenBank/DDBJ databases">
        <title>Draft genome sequence of Prauserella muralis DSM 45305, isolated from a mould-covered wall in an indoor environment.</title>
        <authorList>
            <person name="Ruckert C."/>
            <person name="Albersmeier A."/>
            <person name="Jiang C.-L."/>
            <person name="Jiang Y."/>
            <person name="Kalinowski J."/>
            <person name="Schneider O."/>
            <person name="Winkler A."/>
            <person name="Zotchev S.B."/>
        </authorList>
    </citation>
    <scope>NUCLEOTIDE SEQUENCE [LARGE SCALE GENOMIC DNA]</scope>
    <source>
        <strain evidence="8 9">DSM 45305</strain>
    </source>
</reference>
<keyword evidence="4" id="KW-0572">Peptidoglycan-anchor</keyword>
<evidence type="ECO:0000256" key="5">
    <source>
        <dbReference type="SAM" id="MobiDB-lite"/>
    </source>
</evidence>
<dbReference type="Gene3D" id="1.10.150.480">
    <property type="match status" value="1"/>
</dbReference>
<dbReference type="RefSeq" id="WP_112279773.1">
    <property type="nucleotide sequence ID" value="NZ_MASW01000001.1"/>
</dbReference>
<keyword evidence="3 7" id="KW-0732">Signal</keyword>
<dbReference type="Proteomes" id="UP000249915">
    <property type="component" value="Unassembled WGS sequence"/>
</dbReference>
<protein>
    <submittedName>
        <fullName evidence="8">TQXA domain protein</fullName>
    </submittedName>
</protein>
<dbReference type="NCBIfam" id="TIGR01167">
    <property type="entry name" value="LPXTG_anchor"/>
    <property type="match status" value="1"/>
</dbReference>
<keyword evidence="6" id="KW-1133">Transmembrane helix</keyword>
<sequence>MHSRTGLARAGAALLGASATVLLGALPVSANETEAHLDSGAHTPGYRVNLGDGYANMSTTLFGLDIDSGNSLKAYCVEIDVRIDPDRGLQETPWDGFPNPESPFHENRDKISWVLQHGYPAEDTDTIEDALSPEGVEFHDGLSTREAITATQAAVWHFSDGKDLQRDNPTPKNPAAAADVLALYDFLTGEANVGTGEQPRPTLDITPDAAAGDAGGRIGPFTVSTTGDIAELTADLPEGVTLTGADGAEVTAADIADGTELYVNVPEDAEDGQGSIELKGVAHVDTGRLFVAHGYAKKAAQSLIVAQSEKTNLSTGATMTWKAAPEATTPPEETTTTAPPTTTTAPSSEVVAAPPTTETPVAPQADSGELAQTGVSIMTPIVIGAVLLGAGIGALLLQRRRKNA</sequence>
<dbReference type="InterPro" id="IPR019931">
    <property type="entry name" value="LPXTG_anchor"/>
</dbReference>
<organism evidence="8 9">
    <name type="scientific">Prauserella muralis</name>
    <dbReference type="NCBI Taxonomy" id="588067"/>
    <lineage>
        <taxon>Bacteria</taxon>
        <taxon>Bacillati</taxon>
        <taxon>Actinomycetota</taxon>
        <taxon>Actinomycetes</taxon>
        <taxon>Pseudonocardiales</taxon>
        <taxon>Pseudonocardiaceae</taxon>
        <taxon>Prauserella</taxon>
    </lineage>
</organism>
<dbReference type="Pfam" id="PF08341">
    <property type="entry name" value="TED"/>
    <property type="match status" value="1"/>
</dbReference>
<dbReference type="OrthoDB" id="2676146at2"/>
<evidence type="ECO:0000256" key="7">
    <source>
        <dbReference type="SAM" id="SignalP"/>
    </source>
</evidence>
<feature type="chain" id="PRO_5043501126" evidence="7">
    <location>
        <begin position="31"/>
        <end position="404"/>
    </location>
</feature>
<accession>A0A2V4BCG0</accession>
<evidence type="ECO:0000256" key="2">
    <source>
        <dbReference type="ARBA" id="ARBA00022525"/>
    </source>
</evidence>
<dbReference type="InterPro" id="IPR013552">
    <property type="entry name" value="Thioester_dom"/>
</dbReference>
<evidence type="ECO:0000256" key="4">
    <source>
        <dbReference type="ARBA" id="ARBA00023088"/>
    </source>
</evidence>
<evidence type="ECO:0000256" key="6">
    <source>
        <dbReference type="SAM" id="Phobius"/>
    </source>
</evidence>
<keyword evidence="1" id="KW-0134">Cell wall</keyword>
<feature type="transmembrane region" description="Helical" evidence="6">
    <location>
        <begin position="377"/>
        <end position="397"/>
    </location>
</feature>
<dbReference type="AlphaFoldDB" id="A0A2V4BCG0"/>
<evidence type="ECO:0000313" key="9">
    <source>
        <dbReference type="Proteomes" id="UP000249915"/>
    </source>
</evidence>
<evidence type="ECO:0000256" key="3">
    <source>
        <dbReference type="ARBA" id="ARBA00022729"/>
    </source>
</evidence>
<keyword evidence="6" id="KW-0472">Membrane</keyword>
<keyword evidence="2" id="KW-0964">Secreted</keyword>
<dbReference type="EMBL" id="MASW01000001">
    <property type="protein sequence ID" value="PXY31739.1"/>
    <property type="molecule type" value="Genomic_DNA"/>
</dbReference>
<feature type="region of interest" description="Disordered" evidence="5">
    <location>
        <begin position="322"/>
        <end position="365"/>
    </location>
</feature>
<name>A0A2V4BCG0_9PSEU</name>
<gene>
    <name evidence="8" type="ORF">BAY60_05155</name>
</gene>
<dbReference type="NCBIfam" id="TIGR03934">
    <property type="entry name" value="TQXA_dom"/>
    <property type="match status" value="1"/>
</dbReference>